<reference evidence="3 4" key="1">
    <citation type="journal article" date="2016" name="Sci. Rep.">
        <title>Genomic and phenotypic characterization of the species Acinetobacter venetianus.</title>
        <authorList>
            <person name="Fondi M."/>
            <person name="Maida I."/>
            <person name="Perrin E."/>
            <person name="Orlandini V."/>
            <person name="La Torre L."/>
            <person name="Bosi E."/>
            <person name="Negroni A."/>
            <person name="Zanaroli G."/>
            <person name="Fava F."/>
            <person name="Decorosi F."/>
            <person name="Giovannetti L."/>
            <person name="Viti C."/>
            <person name="Vaneechoutte M."/>
            <person name="Dijkshoorn L."/>
            <person name="Fani R."/>
        </authorList>
    </citation>
    <scope>NUCLEOTIDE SEQUENCE [LARGE SCALE GENOMIC DNA]</scope>
    <source>
        <strain evidence="1 3">LUH13518</strain>
        <strain evidence="2 4">LUH5627</strain>
    </source>
</reference>
<dbReference type="AlphaFoldDB" id="A0A150I1M2"/>
<dbReference type="Proteomes" id="UP000075680">
    <property type="component" value="Unassembled WGS sequence"/>
</dbReference>
<sequence>MKNIQIKVKDQFETENVAIALISKVNDLEIPLFKRIEHIEIEGEILRPNMELLYENPKDGRIYRFIDIVHSN</sequence>
<dbReference type="PATRIC" id="fig|52133.18.peg.935"/>
<organism evidence="2 4">
    <name type="scientific">Acinetobacter venetianus</name>
    <dbReference type="NCBI Taxonomy" id="52133"/>
    <lineage>
        <taxon>Bacteria</taxon>
        <taxon>Pseudomonadati</taxon>
        <taxon>Pseudomonadota</taxon>
        <taxon>Gammaproteobacteria</taxon>
        <taxon>Moraxellales</taxon>
        <taxon>Moraxellaceae</taxon>
        <taxon>Acinetobacter</taxon>
    </lineage>
</organism>
<accession>A0A137XIE7</accession>
<dbReference type="RefSeq" id="WP_004880972.1">
    <property type="nucleotide sequence ID" value="NZ_BCLZ01000019.1"/>
</dbReference>
<dbReference type="Proteomes" id="UP000075544">
    <property type="component" value="Unassembled WGS sequence"/>
</dbReference>
<name>A0A150I1M2_9GAMM</name>
<protein>
    <submittedName>
        <fullName evidence="2">Uncharacterized protein</fullName>
    </submittedName>
</protein>
<evidence type="ECO:0000313" key="1">
    <source>
        <dbReference type="EMBL" id="KXZ68735.1"/>
    </source>
</evidence>
<evidence type="ECO:0000313" key="4">
    <source>
        <dbReference type="Proteomes" id="UP000075680"/>
    </source>
</evidence>
<dbReference type="EMBL" id="JRUE01000072">
    <property type="protein sequence ID" value="KXZ73134.1"/>
    <property type="molecule type" value="Genomic_DNA"/>
</dbReference>
<evidence type="ECO:0000313" key="3">
    <source>
        <dbReference type="Proteomes" id="UP000075544"/>
    </source>
</evidence>
<gene>
    <name evidence="1" type="ORF">AVENLUH13518_02895</name>
    <name evidence="2" type="ORF">AVENLUH5627_00903</name>
</gene>
<proteinExistence type="predicted"/>
<dbReference type="GeneID" id="58195527"/>
<accession>A0A150I1M2</accession>
<evidence type="ECO:0000313" key="2">
    <source>
        <dbReference type="EMBL" id="KXZ73134.1"/>
    </source>
</evidence>
<dbReference type="EMBL" id="JRHX01000087">
    <property type="protein sequence ID" value="KXZ68735.1"/>
    <property type="molecule type" value="Genomic_DNA"/>
</dbReference>
<comment type="caution">
    <text evidence="2">The sequence shown here is derived from an EMBL/GenBank/DDBJ whole genome shotgun (WGS) entry which is preliminary data.</text>
</comment>